<protein>
    <recommendedName>
        <fullName evidence="4">Methyl-accepting chemotaxis protein</fullName>
    </recommendedName>
</protein>
<feature type="transmembrane region" description="Helical" evidence="1">
    <location>
        <begin position="45"/>
        <end position="66"/>
    </location>
</feature>
<evidence type="ECO:0008006" key="4">
    <source>
        <dbReference type="Google" id="ProtNLM"/>
    </source>
</evidence>
<accession>A0ABT9HMM2</accession>
<reference evidence="2 3" key="1">
    <citation type="submission" date="2023-08" db="EMBL/GenBank/DDBJ databases">
        <title>genomic of G39.</title>
        <authorList>
            <person name="Wang Y."/>
        </authorList>
    </citation>
    <scope>NUCLEOTIDE SEQUENCE [LARGE SCALE GENOMIC DNA]</scope>
    <source>
        <strain evidence="2 3">G39</strain>
    </source>
</reference>
<keyword evidence="1" id="KW-0472">Membrane</keyword>
<proteinExistence type="predicted"/>
<evidence type="ECO:0000256" key="1">
    <source>
        <dbReference type="SAM" id="Phobius"/>
    </source>
</evidence>
<organism evidence="2 3">
    <name type="scientific">Qipengyuania profundimaris</name>
    <dbReference type="NCBI Taxonomy" id="3067652"/>
    <lineage>
        <taxon>Bacteria</taxon>
        <taxon>Pseudomonadati</taxon>
        <taxon>Pseudomonadota</taxon>
        <taxon>Alphaproteobacteria</taxon>
        <taxon>Sphingomonadales</taxon>
        <taxon>Erythrobacteraceae</taxon>
        <taxon>Qipengyuania</taxon>
    </lineage>
</organism>
<keyword evidence="1" id="KW-1133">Transmembrane helix</keyword>
<feature type="transmembrane region" description="Helical" evidence="1">
    <location>
        <begin position="107"/>
        <end position="128"/>
    </location>
</feature>
<sequence length="415" mass="45082">MEERKIQFVDRLRDRGFIDQWSFVIFATVGFAAILSAKWLGAETFWIAAGAVVLMFVYAGIVGWTGTGRVRADQAGDNCYYLGLIYTLASLSYAIATFDPNDTASTIVQGFGIALATTICGLILRVFFNQGRPDLENVEEQARLELTEASSRLKTELGLVVRQMKDFSVAIQQSLRETHEAAIESMEQFTKSSVDGLQSVVDTANEAIRAEANDFAARAKKYDSSFTKLLDKLDAHSNSLEGVTSAHEKLKEAAELTQSAVGATNASLDGLVEGANEARSAVTDIRESSNMTRQAAENISKAVDELETSIRAVAEETGKQLENLSSGPSQIVTSALVSIKEASANLAEEIEKLSSSHNQLSDGLTDHSKAAFERVEAHNRALDTELEKSRAATMRVHNELVATTEKLARHVEGHA</sequence>
<evidence type="ECO:0000313" key="3">
    <source>
        <dbReference type="Proteomes" id="UP001240639"/>
    </source>
</evidence>
<gene>
    <name evidence="2" type="ORF">Q9K02_02945</name>
</gene>
<dbReference type="RefSeq" id="WP_305931544.1">
    <property type="nucleotide sequence ID" value="NZ_JAVAIM010000001.1"/>
</dbReference>
<evidence type="ECO:0000313" key="2">
    <source>
        <dbReference type="EMBL" id="MDP4574097.1"/>
    </source>
</evidence>
<keyword evidence="1" id="KW-0812">Transmembrane</keyword>
<feature type="transmembrane region" description="Helical" evidence="1">
    <location>
        <begin position="21"/>
        <end position="39"/>
    </location>
</feature>
<dbReference type="Proteomes" id="UP001240639">
    <property type="component" value="Unassembled WGS sequence"/>
</dbReference>
<name>A0ABT9HMM2_9SPHN</name>
<feature type="transmembrane region" description="Helical" evidence="1">
    <location>
        <begin position="78"/>
        <end position="95"/>
    </location>
</feature>
<dbReference type="EMBL" id="JAVAIM010000001">
    <property type="protein sequence ID" value="MDP4574097.1"/>
    <property type="molecule type" value="Genomic_DNA"/>
</dbReference>
<keyword evidence="3" id="KW-1185">Reference proteome</keyword>
<comment type="caution">
    <text evidence="2">The sequence shown here is derived from an EMBL/GenBank/DDBJ whole genome shotgun (WGS) entry which is preliminary data.</text>
</comment>